<reference evidence="1 2" key="1">
    <citation type="submission" date="2021-08" db="EMBL/GenBank/DDBJ databases">
        <title>Caldovatus sediminis gen. nov., sp. nov., a moderately thermophilic bacterium isolated from a hot spring.</title>
        <authorList>
            <person name="Hu C.-J."/>
            <person name="Li W.-J."/>
            <person name="Xian W.-D."/>
        </authorList>
    </citation>
    <scope>NUCLEOTIDE SEQUENCE [LARGE SCALE GENOMIC DNA]</scope>
    <source>
        <strain evidence="1 2">SYSU G05006</strain>
    </source>
</reference>
<organism evidence="1 2">
    <name type="scientific">Caldovatus aquaticus</name>
    <dbReference type="NCBI Taxonomy" id="2865671"/>
    <lineage>
        <taxon>Bacteria</taxon>
        <taxon>Pseudomonadati</taxon>
        <taxon>Pseudomonadota</taxon>
        <taxon>Alphaproteobacteria</taxon>
        <taxon>Acetobacterales</taxon>
        <taxon>Roseomonadaceae</taxon>
        <taxon>Caldovatus</taxon>
    </lineage>
</organism>
<evidence type="ECO:0000313" key="1">
    <source>
        <dbReference type="EMBL" id="MBW8268594.1"/>
    </source>
</evidence>
<proteinExistence type="predicted"/>
<sequence length="146" mass="15399">MLRAWDAAREAATARLWGPPRMLVFHRAPAAAGDAPPEGDETTEIAIADPDARCWAEAIDRLVGLDSLGGLALCLRLLALVEVMTRAAWLADLFDLAPGGRGIALHPSLLGAAARLPLDATARFDEAVLARLLSRPLPPRLGVPAA</sequence>
<dbReference type="Proteomes" id="UP001519924">
    <property type="component" value="Unassembled WGS sequence"/>
</dbReference>
<accession>A0ABS7EZE7</accession>
<name>A0ABS7EZE7_9PROT</name>
<evidence type="ECO:0000313" key="2">
    <source>
        <dbReference type="Proteomes" id="UP001519924"/>
    </source>
</evidence>
<comment type="caution">
    <text evidence="1">The sequence shown here is derived from an EMBL/GenBank/DDBJ whole genome shotgun (WGS) entry which is preliminary data.</text>
</comment>
<protein>
    <submittedName>
        <fullName evidence="1">Uncharacterized protein</fullName>
    </submittedName>
</protein>
<dbReference type="EMBL" id="JAHZUY010000005">
    <property type="protein sequence ID" value="MBW8268594.1"/>
    <property type="molecule type" value="Genomic_DNA"/>
</dbReference>
<keyword evidence="2" id="KW-1185">Reference proteome</keyword>
<gene>
    <name evidence="1" type="ORF">K1J50_03755</name>
</gene>